<keyword evidence="2" id="KW-0472">Membrane</keyword>
<feature type="region of interest" description="Disordered" evidence="1">
    <location>
        <begin position="1"/>
        <end position="103"/>
    </location>
</feature>
<gene>
    <name evidence="3" type="ORF">B0487_2134</name>
</gene>
<reference evidence="3 4" key="1">
    <citation type="journal article" date="2016" name="Sci. Rep.">
        <title>Evaluation of genetic diversity among strains of the human gut commensal Bifidobacterium adolescentis.</title>
        <authorList>
            <person name="Duranti S."/>
            <person name="Milani C."/>
            <person name="Lugli G.A."/>
            <person name="Mancabelli L."/>
            <person name="Turroni F."/>
            <person name="Ferrario C."/>
            <person name="Mangifesta M."/>
            <person name="Viappiani A."/>
            <person name="Sanchez B."/>
            <person name="Margolles A."/>
            <person name="van Sinderen D."/>
            <person name="Ventura M."/>
        </authorList>
    </citation>
    <scope>NUCLEOTIDE SEQUENCE [LARGE SCALE GENOMIC DNA]</scope>
    <source>
        <strain evidence="3 4">487B</strain>
    </source>
</reference>
<evidence type="ECO:0000313" key="3">
    <source>
        <dbReference type="EMBL" id="OSG84647.1"/>
    </source>
</evidence>
<sequence length="240" mass="26822">MKERDISLENDLMTLGQEPMDEPDSSTTIELQRVVKETERKMLKPPAPPVEAEKKNMPKPIEPKNDPTVKTEPKAKTETVSTKEPKTYRPTIPRKQSKPVKSAPTLTNPYAPVEYDCNGNWRQLVAGIAIIGVLVAVIALLVEAKTYWRFITVGVLAAFAMLPLYGWFDELERDMAVKAVEKDYRIRILQANGGGGLVEVYYTFQQNPTVKAGVVSYSHGLAWLRNVDGKKIVGRGKPLD</sequence>
<organism evidence="3 4">
    <name type="scientific">Bifidobacterium adolescentis</name>
    <dbReference type="NCBI Taxonomy" id="1680"/>
    <lineage>
        <taxon>Bacteria</taxon>
        <taxon>Bacillati</taxon>
        <taxon>Actinomycetota</taxon>
        <taxon>Actinomycetes</taxon>
        <taxon>Bifidobacteriales</taxon>
        <taxon>Bifidobacteriaceae</taxon>
        <taxon>Bifidobacterium</taxon>
    </lineage>
</organism>
<accession>A0A1X2YR60</accession>
<evidence type="ECO:0000313" key="4">
    <source>
        <dbReference type="Proteomes" id="UP000193377"/>
    </source>
</evidence>
<protein>
    <submittedName>
        <fullName evidence="3">Uncharacterized protein</fullName>
    </submittedName>
</protein>
<name>A0A1X2YR60_BIFAD</name>
<dbReference type="EMBL" id="LNKD01000008">
    <property type="protein sequence ID" value="OSG84647.1"/>
    <property type="molecule type" value="Genomic_DNA"/>
</dbReference>
<evidence type="ECO:0000256" key="2">
    <source>
        <dbReference type="SAM" id="Phobius"/>
    </source>
</evidence>
<dbReference type="AlphaFoldDB" id="A0A1X2YR60"/>
<keyword evidence="2" id="KW-0812">Transmembrane</keyword>
<feature type="compositionally biased region" description="Basic and acidic residues" evidence="1">
    <location>
        <begin position="33"/>
        <end position="42"/>
    </location>
</feature>
<comment type="caution">
    <text evidence="3">The sequence shown here is derived from an EMBL/GenBank/DDBJ whole genome shotgun (WGS) entry which is preliminary data.</text>
</comment>
<feature type="transmembrane region" description="Helical" evidence="2">
    <location>
        <begin position="148"/>
        <end position="168"/>
    </location>
</feature>
<feature type="compositionally biased region" description="Basic and acidic residues" evidence="1">
    <location>
        <begin position="51"/>
        <end position="87"/>
    </location>
</feature>
<evidence type="ECO:0000256" key="1">
    <source>
        <dbReference type="SAM" id="MobiDB-lite"/>
    </source>
</evidence>
<proteinExistence type="predicted"/>
<feature type="transmembrane region" description="Helical" evidence="2">
    <location>
        <begin position="124"/>
        <end position="142"/>
    </location>
</feature>
<dbReference type="Proteomes" id="UP000193377">
    <property type="component" value="Unassembled WGS sequence"/>
</dbReference>
<keyword evidence="2" id="KW-1133">Transmembrane helix</keyword>
<dbReference type="RefSeq" id="WP_085393560.1">
    <property type="nucleotide sequence ID" value="NZ_LNKD01000008.1"/>
</dbReference>